<feature type="transmembrane region" description="Helical" evidence="1">
    <location>
        <begin position="47"/>
        <end position="64"/>
    </location>
</feature>
<keyword evidence="1" id="KW-1133">Transmembrane helix</keyword>
<accession>A0A4R7DBR5</accession>
<evidence type="ECO:0000313" key="3">
    <source>
        <dbReference type="Proteomes" id="UP000294752"/>
    </source>
</evidence>
<feature type="transmembrane region" description="Helical" evidence="1">
    <location>
        <begin position="12"/>
        <end position="35"/>
    </location>
</feature>
<name>A0A4R7DBR5_9SPHI</name>
<keyword evidence="3" id="KW-1185">Reference proteome</keyword>
<dbReference type="EMBL" id="SNZV01000001">
    <property type="protein sequence ID" value="TDS17615.1"/>
    <property type="molecule type" value="Genomic_DNA"/>
</dbReference>
<proteinExistence type="predicted"/>
<sequence length="107" mass="12528">MGFTTKGKKKGKFVFVFFAIILGAGLLLALLQFLWNALMTDIFGLRAISYWEALGLFVLSRMLFGRGFSKQKKGIRQRVEHEDAISEEDKEKLKSEWRRRFEDRFNC</sequence>
<reference evidence="2 3" key="1">
    <citation type="submission" date="2019-03" db="EMBL/GenBank/DDBJ databases">
        <title>Genomic Encyclopedia of Type Strains, Phase III (KMG-III): the genomes of soil and plant-associated and newly described type strains.</title>
        <authorList>
            <person name="Whitman W."/>
        </authorList>
    </citation>
    <scope>NUCLEOTIDE SEQUENCE [LARGE SCALE GENOMIC DNA]</scope>
    <source>
        <strain evidence="2 3">CGMCC 1.12801</strain>
    </source>
</reference>
<dbReference type="RefSeq" id="WP_133638711.1">
    <property type="nucleotide sequence ID" value="NZ_SNZV01000001.1"/>
</dbReference>
<comment type="caution">
    <text evidence="2">The sequence shown here is derived from an EMBL/GenBank/DDBJ whole genome shotgun (WGS) entry which is preliminary data.</text>
</comment>
<gene>
    <name evidence="2" type="ORF">B0I21_101486</name>
</gene>
<protein>
    <submittedName>
        <fullName evidence="2">Uncharacterized protein</fullName>
    </submittedName>
</protein>
<dbReference type="Proteomes" id="UP000294752">
    <property type="component" value="Unassembled WGS sequence"/>
</dbReference>
<dbReference type="OrthoDB" id="1099872at2"/>
<evidence type="ECO:0000313" key="2">
    <source>
        <dbReference type="EMBL" id="TDS17615.1"/>
    </source>
</evidence>
<keyword evidence="1" id="KW-0812">Transmembrane</keyword>
<evidence type="ECO:0000256" key="1">
    <source>
        <dbReference type="SAM" id="Phobius"/>
    </source>
</evidence>
<dbReference type="AlphaFoldDB" id="A0A4R7DBR5"/>
<keyword evidence="1" id="KW-0472">Membrane</keyword>
<organism evidence="2 3">
    <name type="scientific">Sphingobacterium paludis</name>
    <dbReference type="NCBI Taxonomy" id="1476465"/>
    <lineage>
        <taxon>Bacteria</taxon>
        <taxon>Pseudomonadati</taxon>
        <taxon>Bacteroidota</taxon>
        <taxon>Sphingobacteriia</taxon>
        <taxon>Sphingobacteriales</taxon>
        <taxon>Sphingobacteriaceae</taxon>
        <taxon>Sphingobacterium</taxon>
    </lineage>
</organism>